<dbReference type="Pfam" id="PF01272">
    <property type="entry name" value="GreA_GreB"/>
    <property type="match status" value="1"/>
</dbReference>
<evidence type="ECO:0000256" key="7">
    <source>
        <dbReference type="ARBA" id="ARBA00030776"/>
    </source>
</evidence>
<dbReference type="GO" id="GO:0003677">
    <property type="term" value="F:DNA binding"/>
    <property type="evidence" value="ECO:0007669"/>
    <property type="project" value="UniProtKB-UniRule"/>
</dbReference>
<dbReference type="InterPro" id="IPR022691">
    <property type="entry name" value="Tscrpt_elong_fac_GreA/B_N"/>
</dbReference>
<keyword evidence="5 8" id="KW-0804">Transcription</keyword>
<dbReference type="PANTHER" id="PTHR30437:SF4">
    <property type="entry name" value="TRANSCRIPTION ELONGATION FACTOR GREA"/>
    <property type="match status" value="1"/>
</dbReference>
<dbReference type="GO" id="GO:0003746">
    <property type="term" value="F:translation elongation factor activity"/>
    <property type="evidence" value="ECO:0007669"/>
    <property type="project" value="UniProtKB-KW"/>
</dbReference>
<dbReference type="InterPro" id="IPR036805">
    <property type="entry name" value="Tscrpt_elong_fac_GreA/B_N_sf"/>
</dbReference>
<evidence type="ECO:0000256" key="6">
    <source>
        <dbReference type="ARBA" id="ARBA00024916"/>
    </source>
</evidence>
<dbReference type="EMBL" id="JAHLFM010000023">
    <property type="protein sequence ID" value="MBU3830823.1"/>
    <property type="molecule type" value="Genomic_DNA"/>
</dbReference>
<reference evidence="12" key="1">
    <citation type="journal article" date="2021" name="PeerJ">
        <title>Extensive microbial diversity within the chicken gut microbiome revealed by metagenomics and culture.</title>
        <authorList>
            <person name="Gilroy R."/>
            <person name="Ravi A."/>
            <person name="Getino M."/>
            <person name="Pursley I."/>
            <person name="Horton D.L."/>
            <person name="Alikhan N.F."/>
            <person name="Baker D."/>
            <person name="Gharbi K."/>
            <person name="Hall N."/>
            <person name="Watson M."/>
            <person name="Adriaenssens E.M."/>
            <person name="Foster-Nyarko E."/>
            <person name="Jarju S."/>
            <person name="Secka A."/>
            <person name="Antonio M."/>
            <person name="Oren A."/>
            <person name="Chaudhuri R.R."/>
            <person name="La Ragione R."/>
            <person name="Hildebrand F."/>
            <person name="Pallen M.J."/>
        </authorList>
    </citation>
    <scope>NUCLEOTIDE SEQUENCE</scope>
    <source>
        <strain evidence="12">A5-1222</strain>
    </source>
</reference>
<organism evidence="12 13">
    <name type="scientific">Candidatus Ureaplasma intestinipullorum</name>
    <dbReference type="NCBI Taxonomy" id="2838770"/>
    <lineage>
        <taxon>Bacteria</taxon>
        <taxon>Bacillati</taxon>
        <taxon>Mycoplasmatota</taxon>
        <taxon>Mycoplasmoidales</taxon>
        <taxon>Mycoplasmoidaceae</taxon>
        <taxon>Ureaplasma</taxon>
    </lineage>
</organism>
<sequence>MANNEKRFLTLQDVNEYKEKLEYLINVRRPEIIQQIQDAREQGDLSENADYDAAKNEQGHIEEEIQKIKDILDNYELIDSSAVDTKKVTIGTTVTYYDFSDNKEYTFTIVGSEGSDPANGKISNESPLARTILDLKVNDIVEVKGIDKPYKVQIKKIQKK</sequence>
<dbReference type="PROSITE" id="PS00829">
    <property type="entry name" value="GREAB_1"/>
    <property type="match status" value="1"/>
</dbReference>
<accession>A0A9E2NW09</accession>
<evidence type="ECO:0000313" key="13">
    <source>
        <dbReference type="Proteomes" id="UP000824247"/>
    </source>
</evidence>
<dbReference type="SUPFAM" id="SSF54534">
    <property type="entry name" value="FKBP-like"/>
    <property type="match status" value="1"/>
</dbReference>
<dbReference type="HAMAP" id="MF_00105">
    <property type="entry name" value="GreA_GreB"/>
    <property type="match status" value="1"/>
</dbReference>
<reference evidence="12" key="2">
    <citation type="submission" date="2021-04" db="EMBL/GenBank/DDBJ databases">
        <authorList>
            <person name="Gilroy R."/>
        </authorList>
    </citation>
    <scope>NUCLEOTIDE SEQUENCE</scope>
    <source>
        <strain evidence="12">A5-1222</strain>
    </source>
</reference>
<dbReference type="InterPro" id="IPR036953">
    <property type="entry name" value="GreA/GreB_C_sf"/>
</dbReference>
<dbReference type="InterPro" id="IPR018151">
    <property type="entry name" value="TF_GreA/GreB_CS"/>
</dbReference>
<dbReference type="PANTHER" id="PTHR30437">
    <property type="entry name" value="TRANSCRIPTION ELONGATION FACTOR GREA"/>
    <property type="match status" value="1"/>
</dbReference>
<comment type="similarity">
    <text evidence="1 8 9">Belongs to the GreA/GreB family.</text>
</comment>
<dbReference type="NCBIfam" id="TIGR01462">
    <property type="entry name" value="greA"/>
    <property type="match status" value="1"/>
</dbReference>
<dbReference type="InterPro" id="IPR001437">
    <property type="entry name" value="Tscrpt_elong_fac_GreA/B_C"/>
</dbReference>
<evidence type="ECO:0000256" key="3">
    <source>
        <dbReference type="ARBA" id="ARBA00023015"/>
    </source>
</evidence>
<evidence type="ECO:0000256" key="8">
    <source>
        <dbReference type="HAMAP-Rule" id="MF_00105"/>
    </source>
</evidence>
<evidence type="ECO:0000259" key="11">
    <source>
        <dbReference type="Pfam" id="PF03449"/>
    </source>
</evidence>
<keyword evidence="3 8" id="KW-0805">Transcription regulation</keyword>
<dbReference type="InterPro" id="IPR006359">
    <property type="entry name" value="Tscrpt_elong_fac_GreA"/>
</dbReference>
<dbReference type="Proteomes" id="UP000824247">
    <property type="component" value="Unassembled WGS sequence"/>
</dbReference>
<comment type="function">
    <text evidence="6 8 9">Necessary for efficient RNA polymerase transcription elongation past template-encoded arresting sites. The arresting sites in DNA have the property of trapping a certain fraction of elongating RNA polymerases that pass through, resulting in locked ternary complexes. Cleavage of the nascent transcript by cleavage factors such as GreA or GreB allows the resumption of elongation from the new 3'terminus. GreA releases sequences of 2 to 3 nucleotides.</text>
</comment>
<evidence type="ECO:0000313" key="12">
    <source>
        <dbReference type="EMBL" id="MBU3830823.1"/>
    </source>
</evidence>
<dbReference type="AlphaFoldDB" id="A0A9E2NW09"/>
<feature type="domain" description="Transcription elongation factor GreA/GreB N-terminal" evidence="11">
    <location>
        <begin position="9"/>
        <end position="76"/>
    </location>
</feature>
<evidence type="ECO:0000256" key="2">
    <source>
        <dbReference type="ARBA" id="ARBA00013729"/>
    </source>
</evidence>
<dbReference type="InterPro" id="IPR028624">
    <property type="entry name" value="Tscrpt_elong_fac_GreA/B"/>
</dbReference>
<name>A0A9E2NW09_9BACT</name>
<feature type="domain" description="Transcription elongation factor GreA/GreB C-terminal" evidence="10">
    <location>
        <begin position="85"/>
        <end position="158"/>
    </location>
</feature>
<dbReference type="FunFam" id="1.10.287.180:FF:000001">
    <property type="entry name" value="Transcription elongation factor GreA"/>
    <property type="match status" value="1"/>
</dbReference>
<evidence type="ECO:0000259" key="10">
    <source>
        <dbReference type="Pfam" id="PF01272"/>
    </source>
</evidence>
<dbReference type="Gene3D" id="1.10.287.180">
    <property type="entry name" value="Transcription elongation factor, GreA/GreB, N-terminal domain"/>
    <property type="match status" value="1"/>
</dbReference>
<keyword evidence="4 8" id="KW-0238">DNA-binding</keyword>
<evidence type="ECO:0000256" key="4">
    <source>
        <dbReference type="ARBA" id="ARBA00023125"/>
    </source>
</evidence>
<comment type="caution">
    <text evidence="12">The sequence shown here is derived from an EMBL/GenBank/DDBJ whole genome shotgun (WGS) entry which is preliminary data.</text>
</comment>
<evidence type="ECO:0000256" key="5">
    <source>
        <dbReference type="ARBA" id="ARBA00023163"/>
    </source>
</evidence>
<dbReference type="InterPro" id="IPR023459">
    <property type="entry name" value="Tscrpt_elong_fac_GreA/B_fam"/>
</dbReference>
<proteinExistence type="inferred from homology"/>
<dbReference type="GO" id="GO:0032784">
    <property type="term" value="P:regulation of DNA-templated transcription elongation"/>
    <property type="evidence" value="ECO:0007669"/>
    <property type="project" value="UniProtKB-UniRule"/>
</dbReference>
<keyword evidence="12" id="KW-0648">Protein biosynthesis</keyword>
<protein>
    <recommendedName>
        <fullName evidence="2 8">Transcription elongation factor GreA</fullName>
    </recommendedName>
    <alternativeName>
        <fullName evidence="7 8">Transcript cleavage factor GreA</fullName>
    </alternativeName>
</protein>
<dbReference type="PIRSF" id="PIRSF006092">
    <property type="entry name" value="GreA_GreB"/>
    <property type="match status" value="1"/>
</dbReference>
<evidence type="ECO:0000256" key="9">
    <source>
        <dbReference type="RuleBase" id="RU000556"/>
    </source>
</evidence>
<dbReference type="Gene3D" id="3.10.50.30">
    <property type="entry name" value="Transcription elongation factor, GreA/GreB, C-terminal domain"/>
    <property type="match status" value="1"/>
</dbReference>
<keyword evidence="12" id="KW-0251">Elongation factor</keyword>
<dbReference type="SUPFAM" id="SSF46557">
    <property type="entry name" value="GreA transcript cleavage protein, N-terminal domain"/>
    <property type="match status" value="1"/>
</dbReference>
<evidence type="ECO:0000256" key="1">
    <source>
        <dbReference type="ARBA" id="ARBA00008213"/>
    </source>
</evidence>
<dbReference type="GO" id="GO:0070063">
    <property type="term" value="F:RNA polymerase binding"/>
    <property type="evidence" value="ECO:0007669"/>
    <property type="project" value="InterPro"/>
</dbReference>
<dbReference type="NCBIfam" id="NF001263">
    <property type="entry name" value="PRK00226.1-4"/>
    <property type="match status" value="1"/>
</dbReference>
<dbReference type="Pfam" id="PF03449">
    <property type="entry name" value="GreA_GreB_N"/>
    <property type="match status" value="1"/>
</dbReference>
<gene>
    <name evidence="8 12" type="primary">greA</name>
    <name evidence="12" type="ORF">H9897_01560</name>
</gene>
<dbReference type="GO" id="GO:0006354">
    <property type="term" value="P:DNA-templated transcription elongation"/>
    <property type="evidence" value="ECO:0007669"/>
    <property type="project" value="TreeGrafter"/>
</dbReference>